<evidence type="ECO:0000313" key="3">
    <source>
        <dbReference type="Proteomes" id="UP000239485"/>
    </source>
</evidence>
<reference evidence="2 3" key="1">
    <citation type="submission" date="2018-02" db="EMBL/GenBank/DDBJ databases">
        <title>Genomic Encyclopedia of Archaeal and Bacterial Type Strains, Phase II (KMG-II): from individual species to whole genera.</title>
        <authorList>
            <person name="Goeker M."/>
        </authorList>
    </citation>
    <scope>NUCLEOTIDE SEQUENCE [LARGE SCALE GENOMIC DNA]</scope>
    <source>
        <strain evidence="2 3">DSM 22857</strain>
    </source>
</reference>
<protein>
    <submittedName>
        <fullName evidence="2">Uncharacterized protein</fullName>
    </submittedName>
</protein>
<dbReference type="EMBL" id="PTJD01000007">
    <property type="protein sequence ID" value="PPK94725.1"/>
    <property type="molecule type" value="Genomic_DNA"/>
</dbReference>
<feature type="region of interest" description="Disordered" evidence="1">
    <location>
        <begin position="1"/>
        <end position="51"/>
    </location>
</feature>
<accession>A0A2S6IKM2</accession>
<organism evidence="2 3">
    <name type="scientific">Kineococcus xinjiangensis</name>
    <dbReference type="NCBI Taxonomy" id="512762"/>
    <lineage>
        <taxon>Bacteria</taxon>
        <taxon>Bacillati</taxon>
        <taxon>Actinomycetota</taxon>
        <taxon>Actinomycetes</taxon>
        <taxon>Kineosporiales</taxon>
        <taxon>Kineosporiaceae</taxon>
        <taxon>Kineococcus</taxon>
    </lineage>
</organism>
<evidence type="ECO:0000256" key="1">
    <source>
        <dbReference type="SAM" id="MobiDB-lite"/>
    </source>
</evidence>
<proteinExistence type="predicted"/>
<dbReference type="AlphaFoldDB" id="A0A2S6IKM2"/>
<gene>
    <name evidence="2" type="ORF">CLV92_107228</name>
</gene>
<name>A0A2S6IKM2_9ACTN</name>
<sequence length="197" mass="21663">MHDPDVEPRLGVSPPRPPLPPATLLPVSTVPRPTSRQTRRTAAPKGRERDEAREALSTMLRQLGDHSTPSSGDRVRFVYPDGTRLEGVWTFTGDTGESGPFAVRDDEGRLHLPRPGHVRCDIAKDRVALLTVGEVLTIATLLDEFAAMCPGHPLEDVAREHVRSINDRFLFARDSRLPAALPDLPAARLEPPAPLDR</sequence>
<evidence type="ECO:0000313" key="2">
    <source>
        <dbReference type="EMBL" id="PPK94725.1"/>
    </source>
</evidence>
<keyword evidence="3" id="KW-1185">Reference proteome</keyword>
<feature type="compositionally biased region" description="Pro residues" evidence="1">
    <location>
        <begin position="14"/>
        <end position="23"/>
    </location>
</feature>
<comment type="caution">
    <text evidence="2">The sequence shown here is derived from an EMBL/GenBank/DDBJ whole genome shotgun (WGS) entry which is preliminary data.</text>
</comment>
<dbReference type="Proteomes" id="UP000239485">
    <property type="component" value="Unassembled WGS sequence"/>
</dbReference>